<evidence type="ECO:0000313" key="1">
    <source>
        <dbReference type="EMBL" id="KAK0612301.1"/>
    </source>
</evidence>
<sequence>MFWSFGHLIGCRRYQVEKLMDQSEESIQQSARPRCPPVSVRAAGRRREGRHDYLPTYLFHLLEAVSFLGFDGLNVRGMASCLIGSRAKSSNLRQFSWTLGEQGEFAERDDGPNGRCIASFFCPTDDKASAQPAWLCLPKARPLGRQGMLIAPNHPHKNKRPSRRKGLDAGLSNACVPVLGIDGSGRTEVGQIQQGEKTTPAPWNGGCLPDHHHHNHLKGVEPSSLHVVDARIAKYRTQGTFV</sequence>
<dbReference type="Proteomes" id="UP001174934">
    <property type="component" value="Unassembled WGS sequence"/>
</dbReference>
<dbReference type="EMBL" id="JAULSR010000009">
    <property type="protein sequence ID" value="KAK0612301.1"/>
    <property type="molecule type" value="Genomic_DNA"/>
</dbReference>
<organism evidence="1 2">
    <name type="scientific">Bombardia bombarda</name>
    <dbReference type="NCBI Taxonomy" id="252184"/>
    <lineage>
        <taxon>Eukaryota</taxon>
        <taxon>Fungi</taxon>
        <taxon>Dikarya</taxon>
        <taxon>Ascomycota</taxon>
        <taxon>Pezizomycotina</taxon>
        <taxon>Sordariomycetes</taxon>
        <taxon>Sordariomycetidae</taxon>
        <taxon>Sordariales</taxon>
        <taxon>Lasiosphaeriaceae</taxon>
        <taxon>Bombardia</taxon>
    </lineage>
</organism>
<gene>
    <name evidence="1" type="ORF">B0T17DRAFT_648297</name>
</gene>
<accession>A0AA39T265</accession>
<keyword evidence="2" id="KW-1185">Reference proteome</keyword>
<protein>
    <submittedName>
        <fullName evidence="1">Uncharacterized protein</fullName>
    </submittedName>
</protein>
<evidence type="ECO:0000313" key="2">
    <source>
        <dbReference type="Proteomes" id="UP001174934"/>
    </source>
</evidence>
<reference evidence="1" key="1">
    <citation type="submission" date="2023-06" db="EMBL/GenBank/DDBJ databases">
        <title>Genome-scale phylogeny and comparative genomics of the fungal order Sordariales.</title>
        <authorList>
            <consortium name="Lawrence Berkeley National Laboratory"/>
            <person name="Hensen N."/>
            <person name="Bonometti L."/>
            <person name="Westerberg I."/>
            <person name="Brannstrom I.O."/>
            <person name="Guillou S."/>
            <person name="Cros-Aarteil S."/>
            <person name="Calhoun S."/>
            <person name="Haridas S."/>
            <person name="Kuo A."/>
            <person name="Mondo S."/>
            <person name="Pangilinan J."/>
            <person name="Riley R."/>
            <person name="LaButti K."/>
            <person name="Andreopoulos B."/>
            <person name="Lipzen A."/>
            <person name="Chen C."/>
            <person name="Yanf M."/>
            <person name="Daum C."/>
            <person name="Ng V."/>
            <person name="Clum A."/>
            <person name="Steindorff A."/>
            <person name="Ohm R."/>
            <person name="Martin F."/>
            <person name="Silar P."/>
            <person name="Natvig D."/>
            <person name="Lalanne C."/>
            <person name="Gautier V."/>
            <person name="Ament-velasquez S.L."/>
            <person name="Kruys A."/>
            <person name="Hutchinson M.I."/>
            <person name="Powell A.J."/>
            <person name="Barry K."/>
            <person name="Miller A.N."/>
            <person name="Grigoriev I.V."/>
            <person name="Debuchy R."/>
            <person name="Gladieux P."/>
            <person name="Thoren M.H."/>
            <person name="Johannesson H."/>
        </authorList>
    </citation>
    <scope>NUCLEOTIDE SEQUENCE</scope>
    <source>
        <strain evidence="1">SMH3391-2</strain>
    </source>
</reference>
<comment type="caution">
    <text evidence="1">The sequence shown here is derived from an EMBL/GenBank/DDBJ whole genome shotgun (WGS) entry which is preliminary data.</text>
</comment>
<proteinExistence type="predicted"/>
<name>A0AA39T265_9PEZI</name>
<dbReference type="AlphaFoldDB" id="A0AA39T265"/>